<feature type="transmembrane region" description="Helical" evidence="7">
    <location>
        <begin position="46"/>
        <end position="63"/>
    </location>
</feature>
<dbReference type="InterPro" id="IPR011701">
    <property type="entry name" value="MFS"/>
</dbReference>
<dbReference type="GO" id="GO:0016020">
    <property type="term" value="C:membrane"/>
    <property type="evidence" value="ECO:0007669"/>
    <property type="project" value="UniProtKB-SubCell"/>
</dbReference>
<evidence type="ECO:0000313" key="9">
    <source>
        <dbReference type="EMBL" id="KAK6537321.1"/>
    </source>
</evidence>
<comment type="caution">
    <text evidence="9">The sequence shown here is derived from an EMBL/GenBank/DDBJ whole genome shotgun (WGS) entry which is preliminary data.</text>
</comment>
<protein>
    <recommendedName>
        <fullName evidence="8">Major facilitator superfamily (MFS) profile domain-containing protein</fullName>
    </recommendedName>
</protein>
<comment type="subcellular location">
    <subcellularLocation>
        <location evidence="1">Membrane</location>
        <topology evidence="1">Multi-pass membrane protein</topology>
    </subcellularLocation>
</comment>
<keyword evidence="2" id="KW-0813">Transport</keyword>
<feature type="transmembrane region" description="Helical" evidence="7">
    <location>
        <begin position="412"/>
        <end position="433"/>
    </location>
</feature>
<evidence type="ECO:0000259" key="8">
    <source>
        <dbReference type="PROSITE" id="PS50850"/>
    </source>
</evidence>
<evidence type="ECO:0000256" key="7">
    <source>
        <dbReference type="SAM" id="Phobius"/>
    </source>
</evidence>
<feature type="transmembrane region" description="Helical" evidence="7">
    <location>
        <begin position="211"/>
        <end position="234"/>
    </location>
</feature>
<feature type="transmembrane region" description="Helical" evidence="7">
    <location>
        <begin position="178"/>
        <end position="199"/>
    </location>
</feature>
<organism evidence="9 10">
    <name type="scientific">Orbilia ellipsospora</name>
    <dbReference type="NCBI Taxonomy" id="2528407"/>
    <lineage>
        <taxon>Eukaryota</taxon>
        <taxon>Fungi</taxon>
        <taxon>Dikarya</taxon>
        <taxon>Ascomycota</taxon>
        <taxon>Pezizomycotina</taxon>
        <taxon>Orbiliomycetes</taxon>
        <taxon>Orbiliales</taxon>
        <taxon>Orbiliaceae</taxon>
        <taxon>Orbilia</taxon>
    </lineage>
</organism>
<feature type="transmembrane region" description="Helical" evidence="7">
    <location>
        <begin position="445"/>
        <end position="467"/>
    </location>
</feature>
<dbReference type="PROSITE" id="PS50850">
    <property type="entry name" value="MFS"/>
    <property type="match status" value="1"/>
</dbReference>
<sequence>MTLTEKNPCEVQETTHLELEDPHAPEKHPAEDEFTEAQKKSIMRRIDWRLIGATGVVYCMSLIDRNNMGNASVAGMNADLGMNAQNNGYSLASFVFFITYVLFESPAIVTCRSIGPRTFLTAIAFLWGIVVLGMGFVQSWRSLLGLRIVLGVLEAGYFPGVAYLLSTWYTRYEVGKRYAAFYILGSFASAFSGILAYGLMQMNGVANLPGWRWIFIMEGVITCAIVAISYIFIVPFPDDKNAHKCWKFLTKPELDYVLRKLIQDRGAGDVDAEPFSVKRFFSGGKDVKVYLLGSVLGLTAVVTYSLAFFLPLIIHQILGFSVGASQLLIAPPYLFQAAWMYACAWFSDSRKVRGPVITFNCVFVMIGFMMIGWAPNKVAKYVGIFFVNFASSNVPLAFAYQANNIRGQWKRAFSSTVIVSSSAVGGIIGSMVFRPQDAPDYKPGLATGILATFLTIIIVNGLTFYFLRANKKADRGEKILEGDADFRFTI</sequence>
<dbReference type="EMBL" id="JAVHJO010000009">
    <property type="protein sequence ID" value="KAK6537321.1"/>
    <property type="molecule type" value="Genomic_DNA"/>
</dbReference>
<evidence type="ECO:0000256" key="4">
    <source>
        <dbReference type="ARBA" id="ARBA00022989"/>
    </source>
</evidence>
<dbReference type="SUPFAM" id="SSF103473">
    <property type="entry name" value="MFS general substrate transporter"/>
    <property type="match status" value="1"/>
</dbReference>
<evidence type="ECO:0000256" key="1">
    <source>
        <dbReference type="ARBA" id="ARBA00004141"/>
    </source>
</evidence>
<evidence type="ECO:0000256" key="6">
    <source>
        <dbReference type="SAM" id="MobiDB-lite"/>
    </source>
</evidence>
<dbReference type="Proteomes" id="UP001365542">
    <property type="component" value="Unassembled WGS sequence"/>
</dbReference>
<feature type="transmembrane region" description="Helical" evidence="7">
    <location>
        <begin position="289"/>
        <end position="314"/>
    </location>
</feature>
<dbReference type="GO" id="GO:0022857">
    <property type="term" value="F:transmembrane transporter activity"/>
    <property type="evidence" value="ECO:0007669"/>
    <property type="project" value="InterPro"/>
</dbReference>
<dbReference type="FunFam" id="1.20.1250.20:FF:000018">
    <property type="entry name" value="MFS transporter permease"/>
    <property type="match status" value="1"/>
</dbReference>
<gene>
    <name evidence="9" type="ORF">TWF694_011511</name>
</gene>
<reference evidence="9 10" key="1">
    <citation type="submission" date="2019-10" db="EMBL/GenBank/DDBJ databases">
        <authorList>
            <person name="Palmer J.M."/>
        </authorList>
    </citation>
    <scope>NUCLEOTIDE SEQUENCE [LARGE SCALE GENOMIC DNA]</scope>
    <source>
        <strain evidence="9 10">TWF694</strain>
    </source>
</reference>
<feature type="compositionally biased region" description="Basic and acidic residues" evidence="6">
    <location>
        <begin position="13"/>
        <end position="35"/>
    </location>
</feature>
<keyword evidence="4 7" id="KW-1133">Transmembrane helix</keyword>
<dbReference type="PANTHER" id="PTHR43791:SF47">
    <property type="entry name" value="MAJOR FACILITATOR SUPERFAMILY (MFS) PROFILE DOMAIN-CONTAINING PROTEIN-RELATED"/>
    <property type="match status" value="1"/>
</dbReference>
<feature type="transmembrane region" description="Helical" evidence="7">
    <location>
        <begin position="89"/>
        <end position="111"/>
    </location>
</feature>
<evidence type="ECO:0000256" key="5">
    <source>
        <dbReference type="ARBA" id="ARBA00023136"/>
    </source>
</evidence>
<evidence type="ECO:0000256" key="2">
    <source>
        <dbReference type="ARBA" id="ARBA00022448"/>
    </source>
</evidence>
<dbReference type="InterPro" id="IPR020846">
    <property type="entry name" value="MFS_dom"/>
</dbReference>
<evidence type="ECO:0000256" key="3">
    <source>
        <dbReference type="ARBA" id="ARBA00022692"/>
    </source>
</evidence>
<dbReference type="Pfam" id="PF07690">
    <property type="entry name" value="MFS_1"/>
    <property type="match status" value="1"/>
</dbReference>
<feature type="transmembrane region" description="Helical" evidence="7">
    <location>
        <begin position="118"/>
        <end position="138"/>
    </location>
</feature>
<dbReference type="InterPro" id="IPR036259">
    <property type="entry name" value="MFS_trans_sf"/>
</dbReference>
<evidence type="ECO:0000313" key="10">
    <source>
        <dbReference type="Proteomes" id="UP001365542"/>
    </source>
</evidence>
<keyword evidence="10" id="KW-1185">Reference proteome</keyword>
<feature type="transmembrane region" description="Helical" evidence="7">
    <location>
        <begin position="144"/>
        <end position="166"/>
    </location>
</feature>
<dbReference type="Gene3D" id="1.20.1250.20">
    <property type="entry name" value="MFS general substrate transporter like domains"/>
    <property type="match status" value="2"/>
</dbReference>
<dbReference type="AlphaFoldDB" id="A0AAV9X6T8"/>
<keyword evidence="5 7" id="KW-0472">Membrane</keyword>
<feature type="transmembrane region" description="Helical" evidence="7">
    <location>
        <begin position="356"/>
        <end position="375"/>
    </location>
</feature>
<feature type="transmembrane region" description="Helical" evidence="7">
    <location>
        <begin position="320"/>
        <end position="344"/>
    </location>
</feature>
<accession>A0AAV9X6T8</accession>
<dbReference type="PANTHER" id="PTHR43791">
    <property type="entry name" value="PERMEASE-RELATED"/>
    <property type="match status" value="1"/>
</dbReference>
<proteinExistence type="predicted"/>
<feature type="region of interest" description="Disordered" evidence="6">
    <location>
        <begin position="1"/>
        <end position="35"/>
    </location>
</feature>
<feature type="domain" description="Major facilitator superfamily (MFS) profile" evidence="8">
    <location>
        <begin position="50"/>
        <end position="472"/>
    </location>
</feature>
<keyword evidence="3 7" id="KW-0812">Transmembrane</keyword>
<name>A0AAV9X6T8_9PEZI</name>
<feature type="transmembrane region" description="Helical" evidence="7">
    <location>
        <begin position="381"/>
        <end position="400"/>
    </location>
</feature>